<evidence type="ECO:0008006" key="5">
    <source>
        <dbReference type="Google" id="ProtNLM"/>
    </source>
</evidence>
<dbReference type="RefSeq" id="WP_345399311.1">
    <property type="nucleotide sequence ID" value="NZ_BAABLA010000086.1"/>
</dbReference>
<feature type="region of interest" description="Disordered" evidence="1">
    <location>
        <begin position="29"/>
        <end position="68"/>
    </location>
</feature>
<keyword evidence="4" id="KW-1185">Reference proteome</keyword>
<dbReference type="EMBL" id="JBHSXX010000001">
    <property type="protein sequence ID" value="MFC6867311.1"/>
    <property type="molecule type" value="Genomic_DNA"/>
</dbReference>
<sequence>MKLQGPLVTLFAVAVIAVTLFAVNESQAPNRAAEQGAPLTEAGATTTATAPPTTASAAPSTTTARQADSAFPDEAVYVGRSQTGGIAVAVAVSGTKAAGYLCDGENVEWWLEGTVSGDTVTLRGPDGTRLTGQLADYAVSGEITAPGKRWQYSTQLANEPAGLYQGTATVNGKQNDIGWIVLPDGSQVGVRTVSGQSSPAPALSVAQGGARVDGAFVGAERIDGDSDVLASRFHAGSARGLCRS</sequence>
<keyword evidence="2" id="KW-0732">Signal</keyword>
<dbReference type="Proteomes" id="UP001596337">
    <property type="component" value="Unassembled WGS sequence"/>
</dbReference>
<proteinExistence type="predicted"/>
<evidence type="ECO:0000256" key="2">
    <source>
        <dbReference type="SAM" id="SignalP"/>
    </source>
</evidence>
<feature type="chain" id="PRO_5047068779" description="Serine/threonine protein kinase" evidence="2">
    <location>
        <begin position="23"/>
        <end position="244"/>
    </location>
</feature>
<feature type="compositionally biased region" description="Low complexity" evidence="1">
    <location>
        <begin position="37"/>
        <end position="64"/>
    </location>
</feature>
<gene>
    <name evidence="3" type="ORF">ACFQGD_09120</name>
</gene>
<name>A0ABW2BW77_9PSEU</name>
<accession>A0ABW2BW77</accession>
<organism evidence="3 4">
    <name type="scientific">Haloechinothrix salitolerans</name>
    <dbReference type="NCBI Taxonomy" id="926830"/>
    <lineage>
        <taxon>Bacteria</taxon>
        <taxon>Bacillati</taxon>
        <taxon>Actinomycetota</taxon>
        <taxon>Actinomycetes</taxon>
        <taxon>Pseudonocardiales</taxon>
        <taxon>Pseudonocardiaceae</taxon>
        <taxon>Haloechinothrix</taxon>
    </lineage>
</organism>
<evidence type="ECO:0000313" key="3">
    <source>
        <dbReference type="EMBL" id="MFC6867311.1"/>
    </source>
</evidence>
<protein>
    <recommendedName>
        <fullName evidence="5">Serine/threonine protein kinase</fullName>
    </recommendedName>
</protein>
<reference evidence="4" key="1">
    <citation type="journal article" date="2019" name="Int. J. Syst. Evol. Microbiol.">
        <title>The Global Catalogue of Microorganisms (GCM) 10K type strain sequencing project: providing services to taxonomists for standard genome sequencing and annotation.</title>
        <authorList>
            <consortium name="The Broad Institute Genomics Platform"/>
            <consortium name="The Broad Institute Genome Sequencing Center for Infectious Disease"/>
            <person name="Wu L."/>
            <person name="Ma J."/>
        </authorList>
    </citation>
    <scope>NUCLEOTIDE SEQUENCE [LARGE SCALE GENOMIC DNA]</scope>
    <source>
        <strain evidence="4">KCTC 32255</strain>
    </source>
</reference>
<comment type="caution">
    <text evidence="3">The sequence shown here is derived from an EMBL/GenBank/DDBJ whole genome shotgun (WGS) entry which is preliminary data.</text>
</comment>
<evidence type="ECO:0000256" key="1">
    <source>
        <dbReference type="SAM" id="MobiDB-lite"/>
    </source>
</evidence>
<evidence type="ECO:0000313" key="4">
    <source>
        <dbReference type="Proteomes" id="UP001596337"/>
    </source>
</evidence>
<feature type="signal peptide" evidence="2">
    <location>
        <begin position="1"/>
        <end position="22"/>
    </location>
</feature>